<feature type="compositionally biased region" description="Acidic residues" evidence="2">
    <location>
        <begin position="246"/>
        <end position="266"/>
    </location>
</feature>
<dbReference type="AlphaFoldDB" id="A0A0N4ZC61"/>
<dbReference type="PANTHER" id="PTHR22957:SF547">
    <property type="entry name" value="TBC1 DOMAIN FAMILY MEMBER 16"/>
    <property type="match status" value="1"/>
</dbReference>
<name>A0A0N4ZC61_PARTI</name>
<dbReference type="SUPFAM" id="SSF47923">
    <property type="entry name" value="Ypt/Rab-GAP domain of gyp1p"/>
    <property type="match status" value="2"/>
</dbReference>
<keyword evidence="1" id="KW-0343">GTPase activation</keyword>
<organism evidence="4 5">
    <name type="scientific">Parastrongyloides trichosuri</name>
    <name type="common">Possum-specific nematode worm</name>
    <dbReference type="NCBI Taxonomy" id="131310"/>
    <lineage>
        <taxon>Eukaryota</taxon>
        <taxon>Metazoa</taxon>
        <taxon>Ecdysozoa</taxon>
        <taxon>Nematoda</taxon>
        <taxon>Chromadorea</taxon>
        <taxon>Rhabditida</taxon>
        <taxon>Tylenchina</taxon>
        <taxon>Panagrolaimomorpha</taxon>
        <taxon>Strongyloidoidea</taxon>
        <taxon>Strongyloididae</taxon>
        <taxon>Parastrongyloides</taxon>
    </lineage>
</organism>
<sequence>MSAFSDIIRKAHGAINSLRGNNNIFLGKDGEIIFSKNNVCVHEALGEDENNYDIGDDNIIHIPGYLTVHCANDEAIGVTLILQWLPNKTLEKNPASIRCVSPRSRNAEYDKEHACHKEKDGYKKIESVNDKYPNNNEKNDKPIILEDDNECTEIIINVDEDTTSNNVESSRPIRFNFSLSENNNVDEETSDKHNNAPGKELFVPSINVIPNTPVMADEDEDVTFEQHINLDSNDDDKSQSSVSTSEADELDEEMSECIESSSDDNNDSLKDDIQNPQYNFMKEYKKKVQMCVSETPEKIAKSRKLLICNDSINEDSYVALDRGRAIFQHNPIHNASLFSVNLGKMRSMRVFYSNTECTSGQLVIASRDGQYKILHFHYGGLDKLGCLFEQWNMVKGRSLKNGSPSLIPDRHLLIHHPDINREDMDPEDGIYDKLNAISWKSFKAQDGSISEELTLRRNIYFASLDCNLRKEIWPLLLGVYPWNSTYEVREQIRNDSFLVYQNIKKKQLRKLKSKNREYWLSIESSIAKDVLRTDRKNPFFQGDSNPNLNNMKEILMNYAITHKAVNYIQGMSDLLSPILRTIGNEADAYWCFVKFMERTLFVPCDKKGIQHSVMDNHLKFLSNLCKLLLPKFYKYLNTVSSTGMSFMYCHRWLLLFFKREFPEPDVMHIWEACWSNYKTKYCHLFICIAISSIYASDIIKQGMNYDEILLFFSSLAHHMDATVVLQKARGLIYKVNRMETLPCSLFGLLIENDNHDQWNTHLPKRIYKCENCSNNSTSCVEVLKKQSSNNE</sequence>
<dbReference type="Gene3D" id="2.30.29.230">
    <property type="match status" value="1"/>
</dbReference>
<accession>A0A0N4ZC61</accession>
<dbReference type="WBParaSite" id="PTRK_0000511600.1">
    <property type="protein sequence ID" value="PTRK_0000511600.1"/>
    <property type="gene ID" value="PTRK_0000511600"/>
</dbReference>
<dbReference type="GO" id="GO:0005769">
    <property type="term" value="C:early endosome"/>
    <property type="evidence" value="ECO:0007669"/>
    <property type="project" value="TreeGrafter"/>
</dbReference>
<dbReference type="Gene3D" id="1.10.472.80">
    <property type="entry name" value="Ypt/Rab-GAP domain of gyp1p, domain 3"/>
    <property type="match status" value="1"/>
</dbReference>
<dbReference type="InterPro" id="IPR000195">
    <property type="entry name" value="Rab-GAP-TBC_dom"/>
</dbReference>
<evidence type="ECO:0000313" key="4">
    <source>
        <dbReference type="Proteomes" id="UP000038045"/>
    </source>
</evidence>
<keyword evidence="4" id="KW-1185">Reference proteome</keyword>
<dbReference type="GO" id="GO:0005096">
    <property type="term" value="F:GTPase activator activity"/>
    <property type="evidence" value="ECO:0007669"/>
    <property type="project" value="UniProtKB-KW"/>
</dbReference>
<reference evidence="5" key="1">
    <citation type="submission" date="2017-02" db="UniProtKB">
        <authorList>
            <consortium name="WormBaseParasite"/>
        </authorList>
    </citation>
    <scope>IDENTIFICATION</scope>
</reference>
<dbReference type="PROSITE" id="PS50086">
    <property type="entry name" value="TBC_RABGAP"/>
    <property type="match status" value="1"/>
</dbReference>
<dbReference type="Gene3D" id="1.10.8.270">
    <property type="entry name" value="putative rabgap domain of human tbc1 domain family member 14 like domains"/>
    <property type="match status" value="1"/>
</dbReference>
<feature type="domain" description="Rab-GAP TBC" evidence="3">
    <location>
        <begin position="463"/>
        <end position="677"/>
    </location>
</feature>
<feature type="region of interest" description="Disordered" evidence="2">
    <location>
        <begin position="229"/>
        <end position="273"/>
    </location>
</feature>
<evidence type="ECO:0000256" key="2">
    <source>
        <dbReference type="SAM" id="MobiDB-lite"/>
    </source>
</evidence>
<dbReference type="Pfam" id="PF00566">
    <property type="entry name" value="RabGAP-TBC"/>
    <property type="match status" value="1"/>
</dbReference>
<dbReference type="FunFam" id="1.10.472.80:FF:000020">
    <property type="entry name" value="TBC1 domain family, member 16"/>
    <property type="match status" value="1"/>
</dbReference>
<dbReference type="SMART" id="SM00164">
    <property type="entry name" value="TBC"/>
    <property type="match status" value="1"/>
</dbReference>
<evidence type="ECO:0000256" key="1">
    <source>
        <dbReference type="ARBA" id="ARBA00022468"/>
    </source>
</evidence>
<evidence type="ECO:0000259" key="3">
    <source>
        <dbReference type="PROSITE" id="PS50086"/>
    </source>
</evidence>
<protein>
    <submittedName>
        <fullName evidence="5">Rab-GAP TBC domain-containing protein</fullName>
    </submittedName>
</protein>
<proteinExistence type="predicted"/>
<dbReference type="PANTHER" id="PTHR22957">
    <property type="entry name" value="TBC1 DOMAIN FAMILY MEMBER GTPASE-ACTIVATING PROTEIN"/>
    <property type="match status" value="1"/>
</dbReference>
<dbReference type="STRING" id="131310.A0A0N4ZC61"/>
<dbReference type="Proteomes" id="UP000038045">
    <property type="component" value="Unplaced"/>
</dbReference>
<evidence type="ECO:0000313" key="5">
    <source>
        <dbReference type="WBParaSite" id="PTRK_0000511600.1"/>
    </source>
</evidence>
<dbReference type="InterPro" id="IPR035969">
    <property type="entry name" value="Rab-GAP_TBC_sf"/>
</dbReference>